<keyword evidence="3" id="KW-1185">Reference proteome</keyword>
<proteinExistence type="predicted"/>
<reference evidence="2 3" key="1">
    <citation type="submission" date="2018-06" db="EMBL/GenBank/DDBJ databases">
        <title>Genomic Encyclopedia of Archaeal and Bacterial Type Strains, Phase II (KMG-II): from individual species to whole genera.</title>
        <authorList>
            <person name="Goeker M."/>
        </authorList>
    </citation>
    <scope>NUCLEOTIDE SEQUENCE [LARGE SCALE GENOMIC DNA]</scope>
    <source>
        <strain evidence="2 3">DSM 22009</strain>
    </source>
</reference>
<comment type="caution">
    <text evidence="2">The sequence shown here is derived from an EMBL/GenBank/DDBJ whole genome shotgun (WGS) entry which is preliminary data.</text>
</comment>
<dbReference type="AlphaFoldDB" id="A0A2W7N3Q6"/>
<keyword evidence="1" id="KW-0732">Signal</keyword>
<evidence type="ECO:0000256" key="1">
    <source>
        <dbReference type="SAM" id="SignalP"/>
    </source>
</evidence>
<evidence type="ECO:0008006" key="4">
    <source>
        <dbReference type="Google" id="ProtNLM"/>
    </source>
</evidence>
<dbReference type="OrthoDB" id="7861013at2"/>
<accession>A0A2W7N3Q6</accession>
<dbReference type="Proteomes" id="UP000248916">
    <property type="component" value="Unassembled WGS sequence"/>
</dbReference>
<name>A0A2W7N3Q6_9RHOB</name>
<evidence type="ECO:0000313" key="2">
    <source>
        <dbReference type="EMBL" id="PZX12987.1"/>
    </source>
</evidence>
<evidence type="ECO:0000313" key="3">
    <source>
        <dbReference type="Proteomes" id="UP000248916"/>
    </source>
</evidence>
<dbReference type="RefSeq" id="WP_111538431.1">
    <property type="nucleotide sequence ID" value="NZ_QKZL01000020.1"/>
</dbReference>
<feature type="chain" id="PRO_5015965231" description="YfdX protein" evidence="1">
    <location>
        <begin position="22"/>
        <end position="216"/>
    </location>
</feature>
<sequence>MKNLLLSVVLVAVPVAVFATAYPVLAPPSQTTASSIAKAGPPLGDMTPFETITTDVQSIASSGDLAAAKTRIADLETAWDDAEPKLRPVSTAEWGSVDTAIDDALAALRAPNPDRGKVDATLATLQTTLADPAAATGPTQQAGTVARIAVTDSSGHPLPCEVMLDTFRTKLAASNLSDADRAKATELQSKGTERCNADDDIRADAFLAQGLALLAN</sequence>
<organism evidence="2 3">
    <name type="scientific">Palleronia aestuarii</name>
    <dbReference type="NCBI Taxonomy" id="568105"/>
    <lineage>
        <taxon>Bacteria</taxon>
        <taxon>Pseudomonadati</taxon>
        <taxon>Pseudomonadota</taxon>
        <taxon>Alphaproteobacteria</taxon>
        <taxon>Rhodobacterales</taxon>
        <taxon>Roseobacteraceae</taxon>
        <taxon>Palleronia</taxon>
    </lineage>
</organism>
<feature type="signal peptide" evidence="1">
    <location>
        <begin position="1"/>
        <end position="21"/>
    </location>
</feature>
<dbReference type="EMBL" id="QKZL01000020">
    <property type="protein sequence ID" value="PZX12987.1"/>
    <property type="molecule type" value="Genomic_DNA"/>
</dbReference>
<protein>
    <recommendedName>
        <fullName evidence="4">YfdX protein</fullName>
    </recommendedName>
</protein>
<gene>
    <name evidence="2" type="ORF">LX81_03364</name>
</gene>